<keyword evidence="12" id="KW-0486">Methionine biosynthesis</keyword>
<evidence type="ECO:0000256" key="12">
    <source>
        <dbReference type="ARBA" id="ARBA00023167"/>
    </source>
</evidence>
<dbReference type="InterPro" id="IPR012280">
    <property type="entry name" value="Semialdhyde_DH_dimer_dom"/>
</dbReference>
<organism evidence="15 16">
    <name type="scientific">Desulfosarcina widdelii</name>
    <dbReference type="NCBI Taxonomy" id="947919"/>
    <lineage>
        <taxon>Bacteria</taxon>
        <taxon>Pseudomonadati</taxon>
        <taxon>Thermodesulfobacteriota</taxon>
        <taxon>Desulfobacteria</taxon>
        <taxon>Desulfobacterales</taxon>
        <taxon>Desulfosarcinaceae</taxon>
        <taxon>Desulfosarcina</taxon>
    </lineage>
</organism>
<keyword evidence="7" id="KW-0791">Threonine biosynthesis</keyword>
<dbReference type="GO" id="GO:0009088">
    <property type="term" value="P:threonine biosynthetic process"/>
    <property type="evidence" value="ECO:0007669"/>
    <property type="project" value="UniProtKB-UniPathway"/>
</dbReference>
<dbReference type="EMBL" id="AP021875">
    <property type="protein sequence ID" value="BBO75569.1"/>
    <property type="molecule type" value="Genomic_DNA"/>
</dbReference>
<keyword evidence="8" id="KW-0521">NADP</keyword>
<dbReference type="Proteomes" id="UP000427769">
    <property type="component" value="Chromosome"/>
</dbReference>
<keyword evidence="11" id="KW-0457">Lysine biosynthesis</keyword>
<dbReference type="InterPro" id="IPR005676">
    <property type="entry name" value="Asp_semi-ald_DH_pep-lack"/>
</dbReference>
<dbReference type="GO" id="GO:0009086">
    <property type="term" value="P:methionine biosynthetic process"/>
    <property type="evidence" value="ECO:0007669"/>
    <property type="project" value="UniProtKB-KW"/>
</dbReference>
<dbReference type="UniPathway" id="UPA00034">
    <property type="reaction ID" value="UER00016"/>
</dbReference>
<evidence type="ECO:0000256" key="9">
    <source>
        <dbReference type="ARBA" id="ARBA00022915"/>
    </source>
</evidence>
<dbReference type="AlphaFoldDB" id="A0A5K7Z5S6"/>
<accession>A0A5K7Z5S6</accession>
<dbReference type="SUPFAM" id="SSF55347">
    <property type="entry name" value="Glyceraldehyde-3-phosphate dehydrogenase-like, C-terminal domain"/>
    <property type="match status" value="1"/>
</dbReference>
<dbReference type="CDD" id="cd18130">
    <property type="entry name" value="ASADH_C_arch_fung_like"/>
    <property type="match status" value="1"/>
</dbReference>
<dbReference type="CDD" id="cd02315">
    <property type="entry name" value="ScASADH_like_N"/>
    <property type="match status" value="1"/>
</dbReference>
<evidence type="ECO:0000256" key="2">
    <source>
        <dbReference type="ARBA" id="ARBA00005021"/>
    </source>
</evidence>
<dbReference type="GO" id="GO:0004073">
    <property type="term" value="F:aspartate-semialdehyde dehydrogenase activity"/>
    <property type="evidence" value="ECO:0007669"/>
    <property type="project" value="UniProtKB-EC"/>
</dbReference>
<evidence type="ECO:0000256" key="6">
    <source>
        <dbReference type="ARBA" id="ARBA00022605"/>
    </source>
</evidence>
<dbReference type="PANTHER" id="PTHR46718">
    <property type="entry name" value="ASPARTATE-SEMIALDEHYDE DEHYDROGENASE"/>
    <property type="match status" value="1"/>
</dbReference>
<comment type="pathway">
    <text evidence="2">Amino-acid biosynthesis; L-methionine biosynthesis via de novo pathway; L-homoserine from L-aspartate: step 2/3.</text>
</comment>
<name>A0A5K7Z5S6_9BACT</name>
<keyword evidence="10" id="KW-0560">Oxidoreductase</keyword>
<protein>
    <recommendedName>
        <fullName evidence="5">aspartate-semialdehyde dehydrogenase</fullName>
        <ecNumber evidence="5">1.2.1.11</ecNumber>
    </recommendedName>
</protein>
<dbReference type="KEGG" id="dwd:DSCW_29860"/>
<dbReference type="GO" id="GO:0050661">
    <property type="term" value="F:NADP binding"/>
    <property type="evidence" value="ECO:0007669"/>
    <property type="project" value="InterPro"/>
</dbReference>
<evidence type="ECO:0000256" key="11">
    <source>
        <dbReference type="ARBA" id="ARBA00023154"/>
    </source>
</evidence>
<evidence type="ECO:0000256" key="5">
    <source>
        <dbReference type="ARBA" id="ARBA00013120"/>
    </source>
</evidence>
<keyword evidence="6" id="KW-0028">Amino-acid biosynthesis</keyword>
<gene>
    <name evidence="15" type="primary">asd_2</name>
    <name evidence="15" type="ORF">DSCW_29860</name>
</gene>
<dbReference type="GO" id="GO:0051287">
    <property type="term" value="F:NAD binding"/>
    <property type="evidence" value="ECO:0007669"/>
    <property type="project" value="InterPro"/>
</dbReference>
<evidence type="ECO:0000313" key="15">
    <source>
        <dbReference type="EMBL" id="BBO75569.1"/>
    </source>
</evidence>
<dbReference type="InterPro" id="IPR000319">
    <property type="entry name" value="Asp-semialdehyde_DH_CS"/>
</dbReference>
<evidence type="ECO:0000256" key="3">
    <source>
        <dbReference type="ARBA" id="ARBA00005097"/>
    </source>
</evidence>
<feature type="domain" description="Semialdehyde dehydrogenase NAD-binding" evidence="14">
    <location>
        <begin position="5"/>
        <end position="137"/>
    </location>
</feature>
<dbReference type="RefSeq" id="WP_155304474.1">
    <property type="nucleotide sequence ID" value="NZ_AP021875.1"/>
</dbReference>
<dbReference type="Pfam" id="PF02774">
    <property type="entry name" value="Semialdhyde_dhC"/>
    <property type="match status" value="1"/>
</dbReference>
<dbReference type="Gene3D" id="3.40.50.720">
    <property type="entry name" value="NAD(P)-binding Rossmann-like Domain"/>
    <property type="match status" value="1"/>
</dbReference>
<comment type="pathway">
    <text evidence="3">Amino-acid biosynthesis; L-threonine biosynthesis; L-threonine from L-aspartate: step 2/5.</text>
</comment>
<evidence type="ECO:0000256" key="10">
    <source>
        <dbReference type="ARBA" id="ARBA00023002"/>
    </source>
</evidence>
<keyword evidence="16" id="KW-1185">Reference proteome</keyword>
<evidence type="ECO:0000256" key="13">
    <source>
        <dbReference type="PIRSR" id="PIRSR000148-1"/>
    </source>
</evidence>
<dbReference type="GO" id="GO:0009089">
    <property type="term" value="P:lysine biosynthetic process via diaminopimelate"/>
    <property type="evidence" value="ECO:0007669"/>
    <property type="project" value="UniProtKB-UniPathway"/>
</dbReference>
<dbReference type="PIRSF" id="PIRSF000148">
    <property type="entry name" value="ASA_dh"/>
    <property type="match status" value="1"/>
</dbReference>
<dbReference type="OrthoDB" id="9805684at2"/>
<dbReference type="Gene3D" id="3.30.360.10">
    <property type="entry name" value="Dihydrodipicolinate Reductase, domain 2"/>
    <property type="match status" value="1"/>
</dbReference>
<evidence type="ECO:0000313" key="16">
    <source>
        <dbReference type="Proteomes" id="UP000427769"/>
    </source>
</evidence>
<dbReference type="InterPro" id="IPR000534">
    <property type="entry name" value="Semialdehyde_DH_NAD-bd"/>
</dbReference>
<evidence type="ECO:0000256" key="1">
    <source>
        <dbReference type="ARBA" id="ARBA00002492"/>
    </source>
</evidence>
<comment type="function">
    <text evidence="1">Catalyzes the NADPH-dependent formation of L-aspartate-semialdehyde (L-ASA) by the reductive dephosphorylation of L-aspartyl-4-phosphate.</text>
</comment>
<dbReference type="NCBIfam" id="TIGR00978">
    <property type="entry name" value="asd_EA"/>
    <property type="match status" value="1"/>
</dbReference>
<reference evidence="15 16" key="1">
    <citation type="submission" date="2019-11" db="EMBL/GenBank/DDBJ databases">
        <title>Comparative genomics of hydrocarbon-degrading Desulfosarcina strains.</title>
        <authorList>
            <person name="Watanabe M."/>
            <person name="Kojima H."/>
            <person name="Fukui M."/>
        </authorList>
    </citation>
    <scope>NUCLEOTIDE SEQUENCE [LARGE SCALE GENOMIC DNA]</scope>
    <source>
        <strain evidence="15 16">PP31</strain>
    </source>
</reference>
<proteinExistence type="inferred from homology"/>
<evidence type="ECO:0000256" key="8">
    <source>
        <dbReference type="ARBA" id="ARBA00022857"/>
    </source>
</evidence>
<dbReference type="Pfam" id="PF01118">
    <property type="entry name" value="Semialdhyde_dh"/>
    <property type="match status" value="1"/>
</dbReference>
<dbReference type="FunFam" id="3.30.360.10:FF:000016">
    <property type="entry name" value="Probable aspartate-semialdehyde dehydrogenase"/>
    <property type="match status" value="1"/>
</dbReference>
<dbReference type="SUPFAM" id="SSF51735">
    <property type="entry name" value="NAD(P)-binding Rossmann-fold domains"/>
    <property type="match status" value="1"/>
</dbReference>
<sequence>MQKIPVGVIGATGMVGQNYIRLLDAHPWFEVTCVAASPGSANQPYRDAVAGRWLMASPIPEGVSHLIVGDANRADQARNQCRLIFSAVNMKKDAVAALEMEYANQGLAVVSNNSAHRHTPDVPMVIPEINPHHLEIIPAQRKSRGWDKGLIAVKSNCSVQSYMAPIYALIKAGFPVNRIILTTLQALSGAGYPGPAAIDLVDNIVPYIGGEEEKSEIEPLKILGRVDGNAIVNASGIDISAHCTRVPVTDGHTACVSLEFKEAKPDLDEIGTIWRRFSGLPQELALPSAPKRPIIVKTEPDRPQPRKDRDLDKSMTVTVGRLRKCNVFDVRFIGLHHNTVRGAAGGAILTAELLQAGNYL</sequence>
<dbReference type="InterPro" id="IPR036291">
    <property type="entry name" value="NAD(P)-bd_dom_sf"/>
</dbReference>
<evidence type="ECO:0000259" key="14">
    <source>
        <dbReference type="SMART" id="SM00859"/>
    </source>
</evidence>
<dbReference type="UniPathway" id="UPA00050">
    <property type="reaction ID" value="UER00463"/>
</dbReference>
<evidence type="ECO:0000256" key="4">
    <source>
        <dbReference type="ARBA" id="ARBA00010584"/>
    </source>
</evidence>
<keyword evidence="9" id="KW-0220">Diaminopimelate biosynthesis</keyword>
<dbReference type="PROSITE" id="PS01103">
    <property type="entry name" value="ASD"/>
    <property type="match status" value="1"/>
</dbReference>
<dbReference type="SMART" id="SM00859">
    <property type="entry name" value="Semialdhyde_dh"/>
    <property type="match status" value="1"/>
</dbReference>
<comment type="similarity">
    <text evidence="4">Belongs to the aspartate-semialdehyde dehydrogenase family.</text>
</comment>
<dbReference type="GO" id="GO:0019877">
    <property type="term" value="P:diaminopimelate biosynthetic process"/>
    <property type="evidence" value="ECO:0007669"/>
    <property type="project" value="UniProtKB-KW"/>
</dbReference>
<feature type="active site" description="Acyl-thioester intermediate" evidence="13">
    <location>
        <position position="157"/>
    </location>
</feature>
<feature type="active site" description="Proton acceptor" evidence="13">
    <location>
        <position position="252"/>
    </location>
</feature>
<dbReference type="GO" id="GO:0046983">
    <property type="term" value="F:protein dimerization activity"/>
    <property type="evidence" value="ECO:0007669"/>
    <property type="project" value="InterPro"/>
</dbReference>
<evidence type="ECO:0000256" key="7">
    <source>
        <dbReference type="ARBA" id="ARBA00022697"/>
    </source>
</evidence>
<dbReference type="UniPathway" id="UPA00051">
    <property type="reaction ID" value="UER00464"/>
</dbReference>
<dbReference type="InterPro" id="IPR051823">
    <property type="entry name" value="ASADH-related"/>
</dbReference>
<dbReference type="EC" id="1.2.1.11" evidence="5"/>
<dbReference type="NCBIfam" id="NF006416">
    <property type="entry name" value="PRK08664.1"/>
    <property type="match status" value="1"/>
</dbReference>
<dbReference type="PANTHER" id="PTHR46718:SF1">
    <property type="entry name" value="ASPARTATE-SEMIALDEHYDE DEHYDROGENASE"/>
    <property type="match status" value="1"/>
</dbReference>